<evidence type="ECO:0000313" key="5">
    <source>
        <dbReference type="Proteomes" id="UP000054324"/>
    </source>
</evidence>
<dbReference type="CTD" id="20326283"/>
<dbReference type="GO" id="GO:0016579">
    <property type="term" value="P:protein deubiquitination"/>
    <property type="evidence" value="ECO:0007669"/>
    <property type="project" value="TreeGrafter"/>
</dbReference>
<dbReference type="Gene3D" id="3.90.70.80">
    <property type="match status" value="1"/>
</dbReference>
<dbReference type="Pfam" id="PF02338">
    <property type="entry name" value="OTU"/>
    <property type="match status" value="1"/>
</dbReference>
<dbReference type="PANTHER" id="PTHR12419">
    <property type="entry name" value="OTU DOMAIN CONTAINING PROTEIN"/>
    <property type="match status" value="1"/>
</dbReference>
<dbReference type="KEGG" id="ovi:T265_12115"/>
<evidence type="ECO:0000259" key="3">
    <source>
        <dbReference type="PROSITE" id="PS50802"/>
    </source>
</evidence>
<dbReference type="PANTHER" id="PTHR12419:SF10">
    <property type="entry name" value="DEUBIQUITINASE OTUD6B"/>
    <property type="match status" value="1"/>
</dbReference>
<dbReference type="STRING" id="6198.A0A074YVT5"/>
<proteinExistence type="predicted"/>
<dbReference type="Proteomes" id="UP000054324">
    <property type="component" value="Unassembled WGS sequence"/>
</dbReference>
<feature type="domain" description="OTU" evidence="3">
    <location>
        <begin position="57"/>
        <end position="200"/>
    </location>
</feature>
<keyword evidence="1" id="KW-0378">Hydrolase</keyword>
<dbReference type="SUPFAM" id="SSF54001">
    <property type="entry name" value="Cysteine proteinases"/>
    <property type="match status" value="1"/>
</dbReference>
<name>A0A074YVT5_OPIVI</name>
<keyword evidence="5" id="KW-1185">Reference proteome</keyword>
<dbReference type="AlphaFoldDB" id="A0A074YVT5"/>
<dbReference type="GeneID" id="20326283"/>
<dbReference type="RefSeq" id="XP_009177372.1">
    <property type="nucleotide sequence ID" value="XM_009179108.1"/>
</dbReference>
<reference evidence="4 5" key="1">
    <citation type="submission" date="2013-11" db="EMBL/GenBank/DDBJ databases">
        <title>Opisthorchis viverrini - life in the bile duct.</title>
        <authorList>
            <person name="Young N.D."/>
            <person name="Nagarajan N."/>
            <person name="Lin S.J."/>
            <person name="Korhonen P.K."/>
            <person name="Jex A.R."/>
            <person name="Hall R.S."/>
            <person name="Safavi-Hemami H."/>
            <person name="Kaewkong W."/>
            <person name="Bertrand D."/>
            <person name="Gao S."/>
            <person name="Seet Q."/>
            <person name="Wongkham S."/>
            <person name="Teh B.T."/>
            <person name="Wongkham C."/>
            <person name="Intapan P.M."/>
            <person name="Maleewong W."/>
            <person name="Yang X."/>
            <person name="Hu M."/>
            <person name="Wang Z."/>
            <person name="Hofmann A."/>
            <person name="Sternberg P.W."/>
            <person name="Tan P."/>
            <person name="Wang J."/>
            <person name="Gasser R.B."/>
        </authorList>
    </citation>
    <scope>NUCLEOTIDE SEQUENCE [LARGE SCALE GENOMIC DNA]</scope>
</reference>
<dbReference type="InterPro" id="IPR049772">
    <property type="entry name" value="OTU_OTUD6"/>
</dbReference>
<feature type="region of interest" description="Disordered" evidence="2">
    <location>
        <begin position="1"/>
        <end position="35"/>
    </location>
</feature>
<dbReference type="PROSITE" id="PS50802">
    <property type="entry name" value="OTU"/>
    <property type="match status" value="1"/>
</dbReference>
<evidence type="ECO:0000256" key="2">
    <source>
        <dbReference type="SAM" id="MobiDB-lite"/>
    </source>
</evidence>
<protein>
    <recommendedName>
        <fullName evidence="3">OTU domain-containing protein</fullName>
    </recommendedName>
</protein>
<feature type="region of interest" description="Disordered" evidence="2">
    <location>
        <begin position="228"/>
        <end position="253"/>
    </location>
</feature>
<dbReference type="EMBL" id="KL597582">
    <property type="protein sequence ID" value="KER18881.1"/>
    <property type="molecule type" value="Genomic_DNA"/>
</dbReference>
<feature type="compositionally biased region" description="Basic and acidic residues" evidence="2">
    <location>
        <begin position="238"/>
        <end position="253"/>
    </location>
</feature>
<dbReference type="InterPro" id="IPR038765">
    <property type="entry name" value="Papain-like_cys_pep_sf"/>
</dbReference>
<sequence>MHDERTKTSRAARRREKRANERRAQEQALAKAASSAPNSIRFKELKAIEQRLGERNLRLCEVPSDGDCLYSSVAHQLRIQKRTAQDLLEINGCGSRISEFSDDAITSQMLRLITAEYVRKNADEFLPFMFAPETGEPLTTDEFFNYCDDIEKPSTWGGQLEVRALANALHTPIEIVQAEGPSILIGEEFIDRHPIILVARPDRRKSTCAESDTSPRSLSFRHVRKVGESASPTKHSLAAHDQRSGPENVHDRNTTIGCTERISERAYLPN</sequence>
<organism evidence="4 5">
    <name type="scientific">Opisthorchis viverrini</name>
    <name type="common">Southeast Asian liver fluke</name>
    <dbReference type="NCBI Taxonomy" id="6198"/>
    <lineage>
        <taxon>Eukaryota</taxon>
        <taxon>Metazoa</taxon>
        <taxon>Spiralia</taxon>
        <taxon>Lophotrochozoa</taxon>
        <taxon>Platyhelminthes</taxon>
        <taxon>Trematoda</taxon>
        <taxon>Digenea</taxon>
        <taxon>Opisthorchiida</taxon>
        <taxon>Opisthorchiata</taxon>
        <taxon>Opisthorchiidae</taxon>
        <taxon>Opisthorchis</taxon>
    </lineage>
</organism>
<feature type="compositionally biased region" description="Basic residues" evidence="2">
    <location>
        <begin position="8"/>
        <end position="17"/>
    </location>
</feature>
<dbReference type="OrthoDB" id="415023at2759"/>
<dbReference type="CDD" id="cd22761">
    <property type="entry name" value="OTU_OTUD6"/>
    <property type="match status" value="1"/>
</dbReference>
<dbReference type="InterPro" id="IPR003323">
    <property type="entry name" value="OTU_dom"/>
</dbReference>
<evidence type="ECO:0000256" key="1">
    <source>
        <dbReference type="ARBA" id="ARBA00022801"/>
    </source>
</evidence>
<dbReference type="InterPro" id="IPR050704">
    <property type="entry name" value="Peptidase_C85-like"/>
</dbReference>
<gene>
    <name evidence="4" type="ORF">T265_12115</name>
</gene>
<evidence type="ECO:0000313" key="4">
    <source>
        <dbReference type="EMBL" id="KER18881.1"/>
    </source>
</evidence>
<dbReference type="GO" id="GO:0004843">
    <property type="term" value="F:cysteine-type deubiquitinase activity"/>
    <property type="evidence" value="ECO:0007669"/>
    <property type="project" value="TreeGrafter"/>
</dbReference>
<accession>A0A074YVT5</accession>